<dbReference type="InterPro" id="IPR012337">
    <property type="entry name" value="RNaseH-like_sf"/>
</dbReference>
<keyword evidence="2" id="KW-1185">Reference proteome</keyword>
<feature type="non-terminal residue" evidence="1">
    <location>
        <position position="1"/>
    </location>
</feature>
<dbReference type="EMBL" id="LXQA010480898">
    <property type="protein sequence ID" value="MCI54536.1"/>
    <property type="molecule type" value="Genomic_DNA"/>
</dbReference>
<dbReference type="AlphaFoldDB" id="A0A392T303"/>
<dbReference type="InterPro" id="IPR036397">
    <property type="entry name" value="RNaseH_sf"/>
</dbReference>
<dbReference type="GO" id="GO:0003676">
    <property type="term" value="F:nucleic acid binding"/>
    <property type="evidence" value="ECO:0007669"/>
    <property type="project" value="InterPro"/>
</dbReference>
<organism evidence="1 2">
    <name type="scientific">Trifolium medium</name>
    <dbReference type="NCBI Taxonomy" id="97028"/>
    <lineage>
        <taxon>Eukaryota</taxon>
        <taxon>Viridiplantae</taxon>
        <taxon>Streptophyta</taxon>
        <taxon>Embryophyta</taxon>
        <taxon>Tracheophyta</taxon>
        <taxon>Spermatophyta</taxon>
        <taxon>Magnoliopsida</taxon>
        <taxon>eudicotyledons</taxon>
        <taxon>Gunneridae</taxon>
        <taxon>Pentapetalae</taxon>
        <taxon>rosids</taxon>
        <taxon>fabids</taxon>
        <taxon>Fabales</taxon>
        <taxon>Fabaceae</taxon>
        <taxon>Papilionoideae</taxon>
        <taxon>50 kb inversion clade</taxon>
        <taxon>NPAAA clade</taxon>
        <taxon>Hologalegina</taxon>
        <taxon>IRL clade</taxon>
        <taxon>Trifolieae</taxon>
        <taxon>Trifolium</taxon>
    </lineage>
</organism>
<accession>A0A392T303</accession>
<evidence type="ECO:0000313" key="2">
    <source>
        <dbReference type="Proteomes" id="UP000265520"/>
    </source>
</evidence>
<name>A0A392T303_9FABA</name>
<protein>
    <submittedName>
        <fullName evidence="1">Gypsy retrotransposon integrase-like protein</fullName>
    </submittedName>
</protein>
<comment type="caution">
    <text evidence="1">The sequence shown here is derived from an EMBL/GenBank/DDBJ whole genome shotgun (WGS) entry which is preliminary data.</text>
</comment>
<evidence type="ECO:0000313" key="1">
    <source>
        <dbReference type="EMBL" id="MCI54536.1"/>
    </source>
</evidence>
<proteinExistence type="predicted"/>
<dbReference type="Gene3D" id="3.30.420.10">
    <property type="entry name" value="Ribonuclease H-like superfamily/Ribonuclease H"/>
    <property type="match status" value="1"/>
</dbReference>
<sequence length="67" mass="7790">KCEKCQKHGDVHIATPTELNSLATPWSFYRWGMNILGPFKMAPGQLKYLIVAIDYCTKWIKQKHWPA</sequence>
<dbReference type="Proteomes" id="UP000265520">
    <property type="component" value="Unassembled WGS sequence"/>
</dbReference>
<dbReference type="SUPFAM" id="SSF53098">
    <property type="entry name" value="Ribonuclease H-like"/>
    <property type="match status" value="1"/>
</dbReference>
<reference evidence="1 2" key="1">
    <citation type="journal article" date="2018" name="Front. Plant Sci.">
        <title>Red Clover (Trifolium pratense) and Zigzag Clover (T. medium) - A Picture of Genomic Similarities and Differences.</title>
        <authorList>
            <person name="Dluhosova J."/>
            <person name="Istvanek J."/>
            <person name="Nedelnik J."/>
            <person name="Repkova J."/>
        </authorList>
    </citation>
    <scope>NUCLEOTIDE SEQUENCE [LARGE SCALE GENOMIC DNA]</scope>
    <source>
        <strain evidence="2">cv. 10/8</strain>
        <tissue evidence="1">Leaf</tissue>
    </source>
</reference>